<dbReference type="GO" id="GO:0004674">
    <property type="term" value="F:protein serine/threonine kinase activity"/>
    <property type="evidence" value="ECO:0007669"/>
    <property type="project" value="UniProtKB-KW"/>
</dbReference>
<comment type="caution">
    <text evidence="10">The sequence shown here is derived from an EMBL/GenBank/DDBJ whole genome shotgun (WGS) entry which is preliminary data.</text>
</comment>
<dbReference type="InterPro" id="IPR000719">
    <property type="entry name" value="Prot_kinase_dom"/>
</dbReference>
<dbReference type="SMART" id="SM00220">
    <property type="entry name" value="S_TKc"/>
    <property type="match status" value="1"/>
</dbReference>
<dbReference type="InterPro" id="IPR011009">
    <property type="entry name" value="Kinase-like_dom_sf"/>
</dbReference>
<feature type="domain" description="Protein kinase" evidence="9">
    <location>
        <begin position="29"/>
        <end position="316"/>
    </location>
</feature>
<evidence type="ECO:0000256" key="1">
    <source>
        <dbReference type="ARBA" id="ARBA00012513"/>
    </source>
</evidence>
<accession>A0A495K3E1</accession>
<sequence>MVSSEDGPPADGGRLGEIMLQPGSWIAGYRVERALGSGGMGAVYLAKHPELPRSDAIKVLGEQVGADEQFRKRFLREAEVAAGLDHPNIVTIYNRGRNDGMLWIAMQYVPGTDCAQELHRAQEKAGSDVGLPPERVVRIAGEIARGLDYAHRKGLLHRDIKPANILLSEVESDEYGDGIERRYSLQDDEQRVLLTDFGVAKAANETESLTVVGTVLATLSYASPEQLKGQPVDPRTDQYSLAATVFHLIAGRVPFRGDSTADAISGHLSKPVPKLSELVPSVPPAVDSVIAKAMAKEADDRFANCRQFTDALQSALRQAKGPVGYPAQAPRRPVTSTPPPMPVARPDAGTPPTHQRFQPSPPPQHLVSQQYGQGFQHTPAPTAHGRSVHPQSGQGTAGHNTGAPSGSNAVMIALLVGLVVVAIAILIAILLVA</sequence>
<accession>A0A315SEY5</accession>
<feature type="compositionally biased region" description="Polar residues" evidence="7">
    <location>
        <begin position="366"/>
        <end position="376"/>
    </location>
</feature>
<evidence type="ECO:0000256" key="8">
    <source>
        <dbReference type="SAM" id="Phobius"/>
    </source>
</evidence>
<evidence type="ECO:0000256" key="6">
    <source>
        <dbReference type="ARBA" id="ARBA00022840"/>
    </source>
</evidence>
<name>A0A315SEY5_WILMA</name>
<dbReference type="EMBL" id="RBKV01000001">
    <property type="protein sequence ID" value="RKR95064.1"/>
    <property type="molecule type" value="Genomic_DNA"/>
</dbReference>
<dbReference type="Gene3D" id="3.30.200.20">
    <property type="entry name" value="Phosphorylase Kinase, domain 1"/>
    <property type="match status" value="1"/>
</dbReference>
<dbReference type="PANTHER" id="PTHR43289:SF6">
    <property type="entry name" value="SERINE_THREONINE-PROTEIN KINASE NEKL-3"/>
    <property type="match status" value="1"/>
</dbReference>
<keyword evidence="4" id="KW-0547">Nucleotide-binding</keyword>
<evidence type="ECO:0000256" key="4">
    <source>
        <dbReference type="ARBA" id="ARBA00022741"/>
    </source>
</evidence>
<dbReference type="PROSITE" id="PS50011">
    <property type="entry name" value="PROTEIN_KINASE_DOM"/>
    <property type="match status" value="1"/>
</dbReference>
<dbReference type="InterPro" id="IPR008271">
    <property type="entry name" value="Ser/Thr_kinase_AS"/>
</dbReference>
<evidence type="ECO:0000313" key="11">
    <source>
        <dbReference type="Proteomes" id="UP000274762"/>
    </source>
</evidence>
<keyword evidence="8" id="KW-1133">Transmembrane helix</keyword>
<protein>
    <recommendedName>
        <fullName evidence="1">non-specific serine/threonine protein kinase</fullName>
        <ecNumber evidence="1">2.7.11.1</ecNumber>
    </recommendedName>
</protein>
<reference evidence="10 11" key="1">
    <citation type="submission" date="2018-10" db="EMBL/GenBank/DDBJ databases">
        <title>Sequencing the genomes of 1000 actinobacteria strains.</title>
        <authorList>
            <person name="Klenk H.-P."/>
        </authorList>
    </citation>
    <scope>NUCLEOTIDE SEQUENCE [LARGE SCALE GENOMIC DNA]</scope>
    <source>
        <strain evidence="10 11">DSM 44343</strain>
    </source>
</reference>
<feature type="transmembrane region" description="Helical" evidence="8">
    <location>
        <begin position="409"/>
        <end position="432"/>
    </location>
</feature>
<evidence type="ECO:0000256" key="7">
    <source>
        <dbReference type="SAM" id="MobiDB-lite"/>
    </source>
</evidence>
<evidence type="ECO:0000259" key="9">
    <source>
        <dbReference type="PROSITE" id="PS50011"/>
    </source>
</evidence>
<dbReference type="CDD" id="cd14014">
    <property type="entry name" value="STKc_PknB_like"/>
    <property type="match status" value="1"/>
</dbReference>
<evidence type="ECO:0000256" key="3">
    <source>
        <dbReference type="ARBA" id="ARBA00022679"/>
    </source>
</evidence>
<dbReference type="GO" id="GO:0005524">
    <property type="term" value="F:ATP binding"/>
    <property type="evidence" value="ECO:0007669"/>
    <property type="project" value="UniProtKB-KW"/>
</dbReference>
<feature type="compositionally biased region" description="Polar residues" evidence="7">
    <location>
        <begin position="389"/>
        <end position="402"/>
    </location>
</feature>
<gene>
    <name evidence="10" type="ORF">DFJ75_1873</name>
</gene>
<dbReference type="PANTHER" id="PTHR43289">
    <property type="entry name" value="MITOGEN-ACTIVATED PROTEIN KINASE KINASE KINASE 20-RELATED"/>
    <property type="match status" value="1"/>
</dbReference>
<dbReference type="SUPFAM" id="SSF56112">
    <property type="entry name" value="Protein kinase-like (PK-like)"/>
    <property type="match status" value="1"/>
</dbReference>
<evidence type="ECO:0000313" key="10">
    <source>
        <dbReference type="EMBL" id="RKR95064.1"/>
    </source>
</evidence>
<keyword evidence="3" id="KW-0808">Transferase</keyword>
<evidence type="ECO:0000256" key="5">
    <source>
        <dbReference type="ARBA" id="ARBA00022777"/>
    </source>
</evidence>
<keyword evidence="8" id="KW-0472">Membrane</keyword>
<keyword evidence="6" id="KW-0067">ATP-binding</keyword>
<organism evidence="10 11">
    <name type="scientific">Williamsia marianensis</name>
    <dbReference type="NCBI Taxonomy" id="85044"/>
    <lineage>
        <taxon>Bacteria</taxon>
        <taxon>Bacillati</taxon>
        <taxon>Actinomycetota</taxon>
        <taxon>Actinomycetes</taxon>
        <taxon>Mycobacteriales</taxon>
        <taxon>Nocardiaceae</taxon>
        <taxon>Williamsia</taxon>
    </lineage>
</organism>
<dbReference type="Pfam" id="PF00069">
    <property type="entry name" value="Pkinase"/>
    <property type="match status" value="1"/>
</dbReference>
<proteinExistence type="predicted"/>
<keyword evidence="8" id="KW-0812">Transmembrane</keyword>
<dbReference type="Proteomes" id="UP000274762">
    <property type="component" value="Unassembled WGS sequence"/>
</dbReference>
<evidence type="ECO:0000256" key="2">
    <source>
        <dbReference type="ARBA" id="ARBA00022527"/>
    </source>
</evidence>
<dbReference type="PROSITE" id="PS00108">
    <property type="entry name" value="PROTEIN_KINASE_ST"/>
    <property type="match status" value="1"/>
</dbReference>
<feature type="region of interest" description="Disordered" evidence="7">
    <location>
        <begin position="319"/>
        <end position="402"/>
    </location>
</feature>
<dbReference type="Gene3D" id="1.10.510.10">
    <property type="entry name" value="Transferase(Phosphotransferase) domain 1"/>
    <property type="match status" value="1"/>
</dbReference>
<keyword evidence="2" id="KW-0723">Serine/threonine-protein kinase</keyword>
<dbReference type="AlphaFoldDB" id="A0A315SEY5"/>
<dbReference type="EC" id="2.7.11.1" evidence="1"/>
<keyword evidence="5 10" id="KW-0418">Kinase</keyword>